<evidence type="ECO:0000256" key="1">
    <source>
        <dbReference type="ARBA" id="ARBA00007884"/>
    </source>
</evidence>
<dbReference type="InterPro" id="IPR008979">
    <property type="entry name" value="Galactose-bd-like_sf"/>
</dbReference>
<evidence type="ECO:0000313" key="5">
    <source>
        <dbReference type="Proteomes" id="UP000614610"/>
    </source>
</evidence>
<dbReference type="GO" id="GO:0051082">
    <property type="term" value="F:unfolded protein binding"/>
    <property type="evidence" value="ECO:0007669"/>
    <property type="project" value="TreeGrafter"/>
</dbReference>
<organism evidence="4 5">
    <name type="scientific">Orbilia oligospora</name>
    <name type="common">Nematode-trapping fungus</name>
    <name type="synonym">Arthrobotrys oligospora</name>
    <dbReference type="NCBI Taxonomy" id="2813651"/>
    <lineage>
        <taxon>Eukaryota</taxon>
        <taxon>Fungi</taxon>
        <taxon>Dikarya</taxon>
        <taxon>Ascomycota</taxon>
        <taxon>Pezizomycotina</taxon>
        <taxon>Orbiliomycetes</taxon>
        <taxon>Orbiliales</taxon>
        <taxon>Orbiliaceae</taxon>
        <taxon>Orbilia</taxon>
    </lineage>
</organism>
<comment type="caution">
    <text evidence="4">The sequence shown here is derived from an EMBL/GenBank/DDBJ whole genome shotgun (WGS) entry which is preliminary data.</text>
</comment>
<name>A0A8H8VDV4_ORBOL</name>
<gene>
    <name evidence="4" type="ORF">TWF679_004649</name>
</gene>
<dbReference type="OrthoDB" id="426386at2759"/>
<evidence type="ECO:0000259" key="3">
    <source>
        <dbReference type="Pfam" id="PF08547"/>
    </source>
</evidence>
<dbReference type="Pfam" id="PF08547">
    <property type="entry name" value="CIA30"/>
    <property type="match status" value="1"/>
</dbReference>
<dbReference type="SUPFAM" id="SSF49785">
    <property type="entry name" value="Galactose-binding domain-like"/>
    <property type="match status" value="1"/>
</dbReference>
<dbReference type="GO" id="GO:0010257">
    <property type="term" value="P:NADH dehydrogenase complex assembly"/>
    <property type="evidence" value="ECO:0007669"/>
    <property type="project" value="TreeGrafter"/>
</dbReference>
<evidence type="ECO:0000256" key="2">
    <source>
        <dbReference type="SAM" id="MobiDB-lite"/>
    </source>
</evidence>
<accession>A0A8H8VDV4</accession>
<feature type="domain" description="NADH:ubiquinone oxidoreductase intermediate-associated protein 30" evidence="3">
    <location>
        <begin position="37"/>
        <end position="144"/>
    </location>
</feature>
<dbReference type="InterPro" id="IPR013857">
    <property type="entry name" value="NADH-UbQ_OxRdtase-assoc_prot30"/>
</dbReference>
<proteinExistence type="inferred from homology"/>
<dbReference type="Proteomes" id="UP000614610">
    <property type="component" value="Unassembled WGS sequence"/>
</dbReference>
<sequence>MPSSDDSSRNIIDSGKTDATLRESTITDLFGGQRKWESEHWTASDDRVRGGRSQSYLKISDDKSTAIFHGDLDITALGGAGFASQRTTSSAGGPWDLSKADGVAIGLGAIDDRIYTLVLKDTILPKRPDGRDQSTISYEFSFSVVGATNGVPSETNSGEAIPPVDLSGWPHALLLPQEADPGEKTEASMSIVVWIPWNAFHPYYRGKRKPEDGPLDPLDKSKIKRISIMCRRATGVEDAKDTYLFQSPSAFTKSIPKTDQASEQGLVESLKELRVEEKQTQTSPSIGIPQQDNSTE</sequence>
<dbReference type="AlphaFoldDB" id="A0A8H8VDV4"/>
<feature type="region of interest" description="Disordered" evidence="2">
    <location>
        <begin position="274"/>
        <end position="296"/>
    </location>
</feature>
<dbReference type="PANTHER" id="PTHR13194:SF19">
    <property type="entry name" value="NAD(P)-BINDING ROSSMANN-FOLD SUPERFAMILY PROTEIN"/>
    <property type="match status" value="1"/>
</dbReference>
<evidence type="ECO:0000313" key="4">
    <source>
        <dbReference type="EMBL" id="KAF3214871.1"/>
    </source>
</evidence>
<dbReference type="EMBL" id="WIWT01000021">
    <property type="protein sequence ID" value="KAF3214871.1"/>
    <property type="molecule type" value="Genomic_DNA"/>
</dbReference>
<dbReference type="PANTHER" id="PTHR13194">
    <property type="entry name" value="COMPLEX I INTERMEDIATE-ASSOCIATED PROTEIN 30"/>
    <property type="match status" value="1"/>
</dbReference>
<protein>
    <recommendedName>
        <fullName evidence="3">NADH:ubiquinone oxidoreductase intermediate-associated protein 30 domain-containing protein</fullName>
    </recommendedName>
</protein>
<feature type="compositionally biased region" description="Polar residues" evidence="2">
    <location>
        <begin position="280"/>
        <end position="296"/>
    </location>
</feature>
<comment type="similarity">
    <text evidence="1">Belongs to the CIA30 family.</text>
</comment>
<dbReference type="InterPro" id="IPR039131">
    <property type="entry name" value="NDUFAF1"/>
</dbReference>
<reference evidence="4" key="1">
    <citation type="submission" date="2019-06" db="EMBL/GenBank/DDBJ databases">
        <authorList>
            <person name="Palmer J.M."/>
        </authorList>
    </citation>
    <scope>NUCLEOTIDE SEQUENCE</scope>
    <source>
        <strain evidence="4">TWF679</strain>
    </source>
</reference>